<dbReference type="InterPro" id="IPR016167">
    <property type="entry name" value="FAD-bd_PCMH_sub1"/>
</dbReference>
<dbReference type="Gene3D" id="3.40.462.20">
    <property type="match status" value="1"/>
</dbReference>
<keyword evidence="8" id="KW-1185">Reference proteome</keyword>
<proteinExistence type="inferred from homology"/>
<dbReference type="Gene3D" id="3.30.43.10">
    <property type="entry name" value="Uridine Diphospho-n-acetylenolpyruvylglucosamine Reductase, domain 2"/>
    <property type="match status" value="1"/>
</dbReference>
<dbReference type="PANTHER" id="PTHR42973">
    <property type="entry name" value="BINDING OXIDOREDUCTASE, PUTATIVE (AFU_ORTHOLOGUE AFUA_1G17690)-RELATED"/>
    <property type="match status" value="1"/>
</dbReference>
<evidence type="ECO:0000256" key="5">
    <source>
        <dbReference type="ARBA" id="ARBA00023002"/>
    </source>
</evidence>
<organism evidence="7 8">
    <name type="scientific">Symbiochloris irregularis</name>
    <dbReference type="NCBI Taxonomy" id="706552"/>
    <lineage>
        <taxon>Eukaryota</taxon>
        <taxon>Viridiplantae</taxon>
        <taxon>Chlorophyta</taxon>
        <taxon>core chlorophytes</taxon>
        <taxon>Trebouxiophyceae</taxon>
        <taxon>Trebouxiales</taxon>
        <taxon>Trebouxiaceae</taxon>
        <taxon>Symbiochloris</taxon>
    </lineage>
</organism>
<dbReference type="InterPro" id="IPR036318">
    <property type="entry name" value="FAD-bd_PCMH-like_sf"/>
</dbReference>
<dbReference type="InterPro" id="IPR050416">
    <property type="entry name" value="FAD-linked_Oxidoreductase"/>
</dbReference>
<dbReference type="InterPro" id="IPR012951">
    <property type="entry name" value="BBE"/>
</dbReference>
<dbReference type="InterPro" id="IPR016166">
    <property type="entry name" value="FAD-bd_PCMH"/>
</dbReference>
<keyword evidence="5" id="KW-0560">Oxidoreductase</keyword>
<evidence type="ECO:0000256" key="4">
    <source>
        <dbReference type="ARBA" id="ARBA00022827"/>
    </source>
</evidence>
<dbReference type="Pfam" id="PF01565">
    <property type="entry name" value="FAD_binding_4"/>
    <property type="match status" value="1"/>
</dbReference>
<evidence type="ECO:0000256" key="3">
    <source>
        <dbReference type="ARBA" id="ARBA00022630"/>
    </source>
</evidence>
<dbReference type="InterPro" id="IPR016169">
    <property type="entry name" value="FAD-bd_PCMH_sub2"/>
</dbReference>
<evidence type="ECO:0000313" key="8">
    <source>
        <dbReference type="Proteomes" id="UP001465755"/>
    </source>
</evidence>
<keyword evidence="3" id="KW-0285">Flavoprotein</keyword>
<dbReference type="Proteomes" id="UP001465755">
    <property type="component" value="Unassembled WGS sequence"/>
</dbReference>
<evidence type="ECO:0000256" key="2">
    <source>
        <dbReference type="ARBA" id="ARBA00005466"/>
    </source>
</evidence>
<evidence type="ECO:0000259" key="6">
    <source>
        <dbReference type="PROSITE" id="PS51387"/>
    </source>
</evidence>
<feature type="domain" description="FAD-binding PCMH-type" evidence="6">
    <location>
        <begin position="41"/>
        <end position="211"/>
    </location>
</feature>
<evidence type="ECO:0000256" key="1">
    <source>
        <dbReference type="ARBA" id="ARBA00001974"/>
    </source>
</evidence>
<dbReference type="Pfam" id="PF08031">
    <property type="entry name" value="BBE"/>
    <property type="match status" value="1"/>
</dbReference>
<reference evidence="7 8" key="1">
    <citation type="journal article" date="2024" name="Nat. Commun.">
        <title>Phylogenomics reveals the evolutionary origins of lichenization in chlorophyte algae.</title>
        <authorList>
            <person name="Puginier C."/>
            <person name="Libourel C."/>
            <person name="Otte J."/>
            <person name="Skaloud P."/>
            <person name="Haon M."/>
            <person name="Grisel S."/>
            <person name="Petersen M."/>
            <person name="Berrin J.G."/>
            <person name="Delaux P.M."/>
            <person name="Dal Grande F."/>
            <person name="Keller J."/>
        </authorList>
    </citation>
    <scope>NUCLEOTIDE SEQUENCE [LARGE SCALE GENOMIC DNA]</scope>
    <source>
        <strain evidence="7 8">SAG 2036</strain>
    </source>
</reference>
<comment type="cofactor">
    <cofactor evidence="1">
        <name>FAD</name>
        <dbReference type="ChEBI" id="CHEBI:57692"/>
    </cofactor>
</comment>
<dbReference type="GO" id="GO:0071949">
    <property type="term" value="F:FAD binding"/>
    <property type="evidence" value="ECO:0007669"/>
    <property type="project" value="InterPro"/>
</dbReference>
<dbReference type="AlphaFoldDB" id="A0AAW1PLR3"/>
<dbReference type="GO" id="GO:0016491">
    <property type="term" value="F:oxidoreductase activity"/>
    <property type="evidence" value="ECO:0007669"/>
    <property type="project" value="UniProtKB-KW"/>
</dbReference>
<dbReference type="Gene3D" id="3.30.465.10">
    <property type="match status" value="1"/>
</dbReference>
<dbReference type="InterPro" id="IPR006094">
    <property type="entry name" value="Oxid_FAD_bind_N"/>
</dbReference>
<keyword evidence="4" id="KW-0274">FAD</keyword>
<accession>A0AAW1PLR3</accession>
<dbReference type="PROSITE" id="PS51387">
    <property type="entry name" value="FAD_PCMH"/>
    <property type="match status" value="1"/>
</dbReference>
<gene>
    <name evidence="7" type="ORF">WJX73_010354</name>
</gene>
<dbReference type="SUPFAM" id="SSF56176">
    <property type="entry name" value="FAD-binding/transporter-associated domain-like"/>
    <property type="match status" value="1"/>
</dbReference>
<dbReference type="EMBL" id="JALJOQ010000020">
    <property type="protein sequence ID" value="KAK9809461.1"/>
    <property type="molecule type" value="Genomic_DNA"/>
</dbReference>
<name>A0AAW1PLR3_9CHLO</name>
<comment type="similarity">
    <text evidence="2">Belongs to the oxygen-dependent FAD-linked oxidoreductase family.</text>
</comment>
<comment type="caution">
    <text evidence="7">The sequence shown here is derived from an EMBL/GenBank/DDBJ whole genome shotgun (WGS) entry which is preliminary data.</text>
</comment>
<sequence length="468" mass="51005">MADTVAAALKEKLFLGETLFPNSEGYKRSITSWQQSPHRCPAPRPILAVRPRSSRDCALAVKAARDNGLTLTVRCGGHSMEQTFLQDNSLLVDLTLMRGVFVNTDARTASVEGGAMLGDIDAETTLYGLATPLGLARTTGMGLVLHGGFGIASRMYGLSCANILAATLVLADGSVETVSAKKGDQDLFWAVRGAGAALGIVTKLVLQLHDVSDFWGGIVLFKDDEQHDTLRKLLHWQRDHAFPNKQIAMSVYYTCKPGVGRLMMVMMGFFGDKSPEEKARAVQHLRDLEPMQDFLGKMSYLDYQNAHTQFSPTGDDPKPHEFCRSFYGTLTLSQATDEFLKGFIRICDTCPYNKLPATLLMVDACGAAYGQHNGPVGYTADSDFAVLAQPAWTDVHYHEAAAALCEQGQMKGLLRDAGGLGDMYANVAGPDARLVSRVGGEDNLKRLREVKQRVDPHNVFTAHPFKGL</sequence>
<evidence type="ECO:0000313" key="7">
    <source>
        <dbReference type="EMBL" id="KAK9809461.1"/>
    </source>
</evidence>
<dbReference type="PANTHER" id="PTHR42973:SF39">
    <property type="entry name" value="FAD-BINDING PCMH-TYPE DOMAIN-CONTAINING PROTEIN"/>
    <property type="match status" value="1"/>
</dbReference>
<protein>
    <recommendedName>
        <fullName evidence="6">FAD-binding PCMH-type domain-containing protein</fullName>
    </recommendedName>
</protein>